<accession>A0ABU8QQ51</accession>
<dbReference type="RefSeq" id="WP_339598565.1">
    <property type="nucleotide sequence ID" value="NZ_JBBHLC010000009.1"/>
</dbReference>
<evidence type="ECO:0000313" key="1">
    <source>
        <dbReference type="EMBL" id="MEJ5862726.1"/>
    </source>
</evidence>
<reference evidence="1 2" key="1">
    <citation type="submission" date="2024-02" db="EMBL/GenBank/DDBJ databases">
        <title>Identification of pathogenicity and growth-promoting function of Pseudomonas putida variant.</title>
        <authorList>
            <person name="Sun J."/>
        </authorList>
    </citation>
    <scope>NUCLEOTIDE SEQUENCE [LARGE SCALE GENOMIC DNA]</scope>
    <source>
        <strain evidence="1 2">A03</strain>
    </source>
</reference>
<protein>
    <submittedName>
        <fullName evidence="1">Uncharacterized protein</fullName>
    </submittedName>
</protein>
<keyword evidence="2" id="KW-1185">Reference proteome</keyword>
<name>A0ABU8QQ51_9PSED</name>
<dbReference type="Proteomes" id="UP001380290">
    <property type="component" value="Unassembled WGS sequence"/>
</dbReference>
<comment type="caution">
    <text evidence="1">The sequence shown here is derived from an EMBL/GenBank/DDBJ whole genome shotgun (WGS) entry which is preliminary data.</text>
</comment>
<gene>
    <name evidence="1" type="ORF">V7S98_05745</name>
</gene>
<dbReference type="EMBL" id="JBBHLC010000009">
    <property type="protein sequence ID" value="MEJ5862726.1"/>
    <property type="molecule type" value="Genomic_DNA"/>
</dbReference>
<evidence type="ECO:0000313" key="2">
    <source>
        <dbReference type="Proteomes" id="UP001380290"/>
    </source>
</evidence>
<sequence>MIPDNHPGIVFVPPLRVVLQRAEQEKGAPLVEAEVIELCNKAMCMTVPFSAGVEMVHELGYVDVVPEDCWKDWQRHRRQINGEPEPGLWTWLRGLFK</sequence>
<organism evidence="1 2">
    <name type="scientific">Pseudomonas farsensis</name>
    <dbReference type="NCBI Taxonomy" id="2745492"/>
    <lineage>
        <taxon>Bacteria</taxon>
        <taxon>Pseudomonadati</taxon>
        <taxon>Pseudomonadota</taxon>
        <taxon>Gammaproteobacteria</taxon>
        <taxon>Pseudomonadales</taxon>
        <taxon>Pseudomonadaceae</taxon>
        <taxon>Pseudomonas</taxon>
    </lineage>
</organism>
<proteinExistence type="predicted"/>